<gene>
    <name evidence="1" type="ORF">EJ05DRAFT_355685</name>
</gene>
<proteinExistence type="predicted"/>
<dbReference type="EMBL" id="ML996571">
    <property type="protein sequence ID" value="KAF2758562.1"/>
    <property type="molecule type" value="Genomic_DNA"/>
</dbReference>
<keyword evidence="2" id="KW-1185">Reference proteome</keyword>
<accession>A0A6A6W6S1</accession>
<dbReference type="AlphaFoldDB" id="A0A6A6W6S1"/>
<dbReference type="Proteomes" id="UP000799437">
    <property type="component" value="Unassembled WGS sequence"/>
</dbReference>
<reference evidence="1" key="1">
    <citation type="journal article" date="2020" name="Stud. Mycol.">
        <title>101 Dothideomycetes genomes: a test case for predicting lifestyles and emergence of pathogens.</title>
        <authorList>
            <person name="Haridas S."/>
            <person name="Albert R."/>
            <person name="Binder M."/>
            <person name="Bloem J."/>
            <person name="Labutti K."/>
            <person name="Salamov A."/>
            <person name="Andreopoulos B."/>
            <person name="Baker S."/>
            <person name="Barry K."/>
            <person name="Bills G."/>
            <person name="Bluhm B."/>
            <person name="Cannon C."/>
            <person name="Castanera R."/>
            <person name="Culley D."/>
            <person name="Daum C."/>
            <person name="Ezra D."/>
            <person name="Gonzalez J."/>
            <person name="Henrissat B."/>
            <person name="Kuo A."/>
            <person name="Liang C."/>
            <person name="Lipzen A."/>
            <person name="Lutzoni F."/>
            <person name="Magnuson J."/>
            <person name="Mondo S."/>
            <person name="Nolan M."/>
            <person name="Ohm R."/>
            <person name="Pangilinan J."/>
            <person name="Park H.-J."/>
            <person name="Ramirez L."/>
            <person name="Alfaro M."/>
            <person name="Sun H."/>
            <person name="Tritt A."/>
            <person name="Yoshinaga Y."/>
            <person name="Zwiers L.-H."/>
            <person name="Turgeon B."/>
            <person name="Goodwin S."/>
            <person name="Spatafora J."/>
            <person name="Crous P."/>
            <person name="Grigoriev I."/>
        </authorList>
    </citation>
    <scope>NUCLEOTIDE SEQUENCE</scope>
    <source>
        <strain evidence="1">CBS 121739</strain>
    </source>
</reference>
<sequence>MRQPEHDTNCLDETPPRTPIAAILTLSLTLSSVQPQAIKLIVLFFHTSSARPAWRGMGVALELVLDPLCRSRLFRWDLRTRPYPVPVSRTPLSLSHPWTSLCPCALTDEVIPVSSSTLSRHQKGEGGGRKRHSFFFWPFLLPTTPSSSSFHNLRTLLPSRGGIAASHSSTLPPSPPLLSRRLQYGKSWSCVAARHVFFGYSTRRASPVFHIRNRNRNRNRTVRRVMPFFCCCFARSNKQC</sequence>
<dbReference type="GeneID" id="54482088"/>
<evidence type="ECO:0000313" key="1">
    <source>
        <dbReference type="EMBL" id="KAF2758562.1"/>
    </source>
</evidence>
<dbReference type="RefSeq" id="XP_033601013.1">
    <property type="nucleotide sequence ID" value="XM_033741034.1"/>
</dbReference>
<name>A0A6A6W6S1_9PEZI</name>
<organism evidence="1 2">
    <name type="scientific">Pseudovirgaria hyperparasitica</name>
    <dbReference type="NCBI Taxonomy" id="470096"/>
    <lineage>
        <taxon>Eukaryota</taxon>
        <taxon>Fungi</taxon>
        <taxon>Dikarya</taxon>
        <taxon>Ascomycota</taxon>
        <taxon>Pezizomycotina</taxon>
        <taxon>Dothideomycetes</taxon>
        <taxon>Dothideomycetes incertae sedis</taxon>
        <taxon>Acrospermales</taxon>
        <taxon>Acrospermaceae</taxon>
        <taxon>Pseudovirgaria</taxon>
    </lineage>
</organism>
<protein>
    <submittedName>
        <fullName evidence="1">Uncharacterized protein</fullName>
    </submittedName>
</protein>
<evidence type="ECO:0000313" key="2">
    <source>
        <dbReference type="Proteomes" id="UP000799437"/>
    </source>
</evidence>